<dbReference type="GO" id="GO:0003700">
    <property type="term" value="F:DNA-binding transcription factor activity"/>
    <property type="evidence" value="ECO:0007669"/>
    <property type="project" value="InterPro"/>
</dbReference>
<reference evidence="1" key="1">
    <citation type="journal article" date="2015" name="Nature">
        <title>Complex archaea that bridge the gap between prokaryotes and eukaryotes.</title>
        <authorList>
            <person name="Spang A."/>
            <person name="Saw J.H."/>
            <person name="Jorgensen S.L."/>
            <person name="Zaremba-Niedzwiedzka K."/>
            <person name="Martijn J."/>
            <person name="Lind A.E."/>
            <person name="van Eijk R."/>
            <person name="Schleper C."/>
            <person name="Guy L."/>
            <person name="Ettema T.J."/>
        </authorList>
    </citation>
    <scope>NUCLEOTIDE SEQUENCE</scope>
</reference>
<dbReference type="InterPro" id="IPR036388">
    <property type="entry name" value="WH-like_DNA-bd_sf"/>
</dbReference>
<sequence length="196" mass="22154">MRTQVRGQSYQHPFAQQELAQPLNGKEKQAAIKSKDWDILIESHMRLGCSIAGRYVSLGGNSDEMVSAAMLGIVTAVDNIKQGLICHDNITGYIIHYIHQFCTEALRTDRVIPVPQKNGTKIIVCPITDNNIEATVTKIGELYETLEHIAHTRIEKNVIFLRQQGHTDFEIADVLNISRSTVTKTRKRLLERYNNV</sequence>
<organism evidence="1">
    <name type="scientific">marine sediment metagenome</name>
    <dbReference type="NCBI Taxonomy" id="412755"/>
    <lineage>
        <taxon>unclassified sequences</taxon>
        <taxon>metagenomes</taxon>
        <taxon>ecological metagenomes</taxon>
    </lineage>
</organism>
<dbReference type="Pfam" id="PF13384">
    <property type="entry name" value="HTH_23"/>
    <property type="match status" value="1"/>
</dbReference>
<dbReference type="GO" id="GO:0006352">
    <property type="term" value="P:DNA-templated transcription initiation"/>
    <property type="evidence" value="ECO:0007669"/>
    <property type="project" value="InterPro"/>
</dbReference>
<dbReference type="InterPro" id="IPR014284">
    <property type="entry name" value="RNA_pol_sigma-70_dom"/>
</dbReference>
<gene>
    <name evidence="1" type="ORF">LCGC14_1381270</name>
</gene>
<proteinExistence type="predicted"/>
<dbReference type="InterPro" id="IPR013325">
    <property type="entry name" value="RNA_pol_sigma_r2"/>
</dbReference>
<dbReference type="AlphaFoldDB" id="A0A0F9KNJ0"/>
<accession>A0A0F9KNJ0</accession>
<dbReference type="SUPFAM" id="SSF88946">
    <property type="entry name" value="Sigma2 domain of RNA polymerase sigma factors"/>
    <property type="match status" value="1"/>
</dbReference>
<name>A0A0F9KNJ0_9ZZZZ</name>
<dbReference type="GO" id="GO:0003677">
    <property type="term" value="F:DNA binding"/>
    <property type="evidence" value="ECO:0007669"/>
    <property type="project" value="InterPro"/>
</dbReference>
<dbReference type="NCBIfam" id="TIGR02937">
    <property type="entry name" value="sigma70-ECF"/>
    <property type="match status" value="1"/>
</dbReference>
<dbReference type="SUPFAM" id="SSF46894">
    <property type="entry name" value="C-terminal effector domain of the bipartite response regulators"/>
    <property type="match status" value="1"/>
</dbReference>
<dbReference type="Gene3D" id="1.10.10.10">
    <property type="entry name" value="Winged helix-like DNA-binding domain superfamily/Winged helix DNA-binding domain"/>
    <property type="match status" value="1"/>
</dbReference>
<dbReference type="InterPro" id="IPR016032">
    <property type="entry name" value="Sig_transdc_resp-reg_C-effctor"/>
</dbReference>
<dbReference type="EMBL" id="LAZR01008828">
    <property type="protein sequence ID" value="KKM76331.1"/>
    <property type="molecule type" value="Genomic_DNA"/>
</dbReference>
<evidence type="ECO:0000313" key="1">
    <source>
        <dbReference type="EMBL" id="KKM76331.1"/>
    </source>
</evidence>
<protein>
    <submittedName>
        <fullName evidence="1">Uncharacterized protein</fullName>
    </submittedName>
</protein>
<comment type="caution">
    <text evidence="1">The sequence shown here is derived from an EMBL/GenBank/DDBJ whole genome shotgun (WGS) entry which is preliminary data.</text>
</comment>